<gene>
    <name evidence="1" type="ORF">CKF58_01680</name>
</gene>
<dbReference type="EMBL" id="NRJG01000028">
    <property type="protein sequence ID" value="RIY39683.1"/>
    <property type="molecule type" value="Genomic_DNA"/>
</dbReference>
<evidence type="ECO:0000313" key="1">
    <source>
        <dbReference type="EMBL" id="RIY39683.1"/>
    </source>
</evidence>
<keyword evidence="2" id="KW-1185">Reference proteome</keyword>
<protein>
    <submittedName>
        <fullName evidence="1">Uncharacterized protein</fullName>
    </submittedName>
</protein>
<proteinExistence type="predicted"/>
<organism evidence="1 2">
    <name type="scientific">Psittacicella hinzii</name>
    <dbReference type="NCBI Taxonomy" id="2028575"/>
    <lineage>
        <taxon>Bacteria</taxon>
        <taxon>Pseudomonadati</taxon>
        <taxon>Pseudomonadota</taxon>
        <taxon>Gammaproteobacteria</taxon>
        <taxon>Pasteurellales</taxon>
        <taxon>Psittacicellaceae</taxon>
        <taxon>Psittacicella</taxon>
    </lineage>
</organism>
<evidence type="ECO:0000313" key="2">
    <source>
        <dbReference type="Proteomes" id="UP000265916"/>
    </source>
</evidence>
<sequence length="222" mass="25589">MLITSLWWKSEQVHVNFNQAERTSVDFFNQICLFLGFRSKNFKLLFSYCQNKGWVSEPTIFVEEFKALVNAWEEVPDYEEGKEITLEQALYEDLAENYITALFLEPEYIPLHSLEELYIGDDKFSPVLVEGDIVAVLRKDKFCGNGLYLIRKVDAVQENPVLVELAEQAESKNFKVLYATNPELNNSTLNRDDFEIIYCIAVATRRGAPVVLPSQMPELNNN</sequence>
<name>A0A3A1YN27_9GAMM</name>
<dbReference type="Proteomes" id="UP000265916">
    <property type="component" value="Unassembled WGS sequence"/>
</dbReference>
<dbReference type="AlphaFoldDB" id="A0A3A1YN27"/>
<accession>A0A3A1YN27</accession>
<comment type="caution">
    <text evidence="1">The sequence shown here is derived from an EMBL/GenBank/DDBJ whole genome shotgun (WGS) entry which is preliminary data.</text>
</comment>
<reference evidence="1 2" key="1">
    <citation type="submission" date="2017-08" db="EMBL/GenBank/DDBJ databases">
        <title>Reclassification of Bisgaard taxon 37 and 44.</title>
        <authorList>
            <person name="Christensen H."/>
        </authorList>
    </citation>
    <scope>NUCLEOTIDE SEQUENCE [LARGE SCALE GENOMIC DNA]</scope>
    <source>
        <strain evidence="1 2">111</strain>
    </source>
</reference>